<protein>
    <submittedName>
        <fullName evidence="1">Clustered mitochondria-like protein</fullName>
    </submittedName>
</protein>
<organism evidence="1 2">
    <name type="scientific">Toxocara canis</name>
    <name type="common">Canine roundworm</name>
    <dbReference type="NCBI Taxonomy" id="6265"/>
    <lineage>
        <taxon>Eukaryota</taxon>
        <taxon>Metazoa</taxon>
        <taxon>Ecdysozoa</taxon>
        <taxon>Nematoda</taxon>
        <taxon>Chromadorea</taxon>
        <taxon>Rhabditida</taxon>
        <taxon>Spirurina</taxon>
        <taxon>Ascaridomorpha</taxon>
        <taxon>Ascaridoidea</taxon>
        <taxon>Toxocaridae</taxon>
        <taxon>Toxocara</taxon>
    </lineage>
</organism>
<dbReference type="EMBL" id="JPKZ01022452">
    <property type="protein sequence ID" value="KHN71336.1"/>
    <property type="molecule type" value="Genomic_DNA"/>
</dbReference>
<evidence type="ECO:0000313" key="2">
    <source>
        <dbReference type="Proteomes" id="UP000031036"/>
    </source>
</evidence>
<reference evidence="1 2" key="1">
    <citation type="submission" date="2014-11" db="EMBL/GenBank/DDBJ databases">
        <title>Genetic blueprint of the zoonotic pathogen Toxocara canis.</title>
        <authorList>
            <person name="Zhu X.-Q."/>
            <person name="Korhonen P.K."/>
            <person name="Cai H."/>
            <person name="Young N.D."/>
            <person name="Nejsum P."/>
            <person name="von Samson-Himmelstjerna G."/>
            <person name="Boag P.R."/>
            <person name="Tan P."/>
            <person name="Li Q."/>
            <person name="Min J."/>
            <person name="Yang Y."/>
            <person name="Wang X."/>
            <person name="Fang X."/>
            <person name="Hall R.S."/>
            <person name="Hofmann A."/>
            <person name="Sternberg P.W."/>
            <person name="Jex A.R."/>
            <person name="Gasser R.B."/>
        </authorList>
    </citation>
    <scope>NUCLEOTIDE SEQUENCE [LARGE SCALE GENOMIC DNA]</scope>
    <source>
        <strain evidence="1">PN_DK_2014</strain>
    </source>
</reference>
<dbReference type="Proteomes" id="UP000031036">
    <property type="component" value="Unassembled WGS sequence"/>
</dbReference>
<sequence>MRKRHLFPVLGDFIGAHNLDENKLILIPLNRKVKKWALSKISFQETFTIYSKTFGEEHEKTKESGDCLKHLTQQAVNFQKRINEANRQGAANIGQLLPIEIHRPSLQSVLEVLNILNGIIFIQLKNTGAMVDSEENETATPDSNIVGEEVTAVENKMKTLPTMQEEALD</sequence>
<keyword evidence="2" id="KW-1185">Reference proteome</keyword>
<name>A0A0B2UJU5_TOXCA</name>
<proteinExistence type="predicted"/>
<gene>
    <name evidence="1" type="ORF">Tcan_02357</name>
</gene>
<dbReference type="OrthoDB" id="1414216at2759"/>
<dbReference type="AlphaFoldDB" id="A0A0B2UJU5"/>
<evidence type="ECO:0000313" key="1">
    <source>
        <dbReference type="EMBL" id="KHN71336.1"/>
    </source>
</evidence>
<dbReference type="STRING" id="6265.A0A0B2UJU5"/>
<accession>A0A0B2UJU5</accession>
<comment type="caution">
    <text evidence="1">The sequence shown here is derived from an EMBL/GenBank/DDBJ whole genome shotgun (WGS) entry which is preliminary data.</text>
</comment>